<dbReference type="Gene3D" id="3.30.1330.70">
    <property type="entry name" value="Holliday junction resolvase RusA"/>
    <property type="match status" value="1"/>
</dbReference>
<sequence length="121" mass="14234">MDKAVIIVPGIPPSINRWSRLHWTKQRIIKNEWRIIVWVSAYMAKATKLRLERARVRITYYFATHRRRDKDNYAPKMLMDGLVKAGVLVDDNQDRLDLDWGFAQGSPERTEIVIEEIGRVV</sequence>
<reference evidence="1 2" key="1">
    <citation type="submission" date="2023-07" db="EMBL/GenBank/DDBJ databases">
        <title>The novel representative of Negativicutes class, Anaeroselena agilis gen. nov. sp. nov.</title>
        <authorList>
            <person name="Prokofeva M.I."/>
            <person name="Elcheninov A.G."/>
            <person name="Klyukina A."/>
            <person name="Kublanov I.V."/>
            <person name="Frolov E.N."/>
            <person name="Podosokorskaya O.A."/>
        </authorList>
    </citation>
    <scope>NUCLEOTIDE SEQUENCE [LARGE SCALE GENOMIC DNA]</scope>
    <source>
        <strain evidence="1 2">4137-cl</strain>
    </source>
</reference>
<dbReference type="EMBL" id="JAUOZS010000001">
    <property type="protein sequence ID" value="MDT8901149.1"/>
    <property type="molecule type" value="Genomic_DNA"/>
</dbReference>
<gene>
    <name evidence="1" type="ORF">Q4T40_07860</name>
</gene>
<dbReference type="SUPFAM" id="SSF103084">
    <property type="entry name" value="Holliday junction resolvase RusA"/>
    <property type="match status" value="1"/>
</dbReference>
<name>A0ABU3NWF1_9FIRM</name>
<dbReference type="Proteomes" id="UP001254848">
    <property type="component" value="Unassembled WGS sequence"/>
</dbReference>
<evidence type="ECO:0000313" key="1">
    <source>
        <dbReference type="EMBL" id="MDT8901149.1"/>
    </source>
</evidence>
<protein>
    <submittedName>
        <fullName evidence="1">RusA family crossover junction endodeoxyribonuclease</fullName>
    </submittedName>
</protein>
<comment type="caution">
    <text evidence="1">The sequence shown here is derived from an EMBL/GenBank/DDBJ whole genome shotgun (WGS) entry which is preliminary data.</text>
</comment>
<accession>A0ABU3NWF1</accession>
<evidence type="ECO:0000313" key="2">
    <source>
        <dbReference type="Proteomes" id="UP001254848"/>
    </source>
</evidence>
<dbReference type="InterPro" id="IPR036614">
    <property type="entry name" value="RusA-like_sf"/>
</dbReference>
<dbReference type="RefSeq" id="WP_413779673.1">
    <property type="nucleotide sequence ID" value="NZ_JAUOZS010000001.1"/>
</dbReference>
<organism evidence="1 2">
    <name type="scientific">Anaeroselena agilis</name>
    <dbReference type="NCBI Taxonomy" id="3063788"/>
    <lineage>
        <taxon>Bacteria</taxon>
        <taxon>Bacillati</taxon>
        <taxon>Bacillota</taxon>
        <taxon>Negativicutes</taxon>
        <taxon>Acetonemataceae</taxon>
        <taxon>Anaeroselena</taxon>
    </lineage>
</organism>
<proteinExistence type="predicted"/>
<keyword evidence="2" id="KW-1185">Reference proteome</keyword>